<evidence type="ECO:0000313" key="1">
    <source>
        <dbReference type="EMBL" id="BFH73643.1"/>
    </source>
</evidence>
<gene>
    <name evidence="1" type="ORF">SJAV_15870</name>
</gene>
<organism evidence="1">
    <name type="scientific">Sulfurisphaera javensis</name>
    <dbReference type="NCBI Taxonomy" id="2049879"/>
    <lineage>
        <taxon>Archaea</taxon>
        <taxon>Thermoproteota</taxon>
        <taxon>Thermoprotei</taxon>
        <taxon>Sulfolobales</taxon>
        <taxon>Sulfolobaceae</taxon>
        <taxon>Sulfurisphaera</taxon>
    </lineage>
</organism>
<sequence length="143" mass="16714">MRVKINPLINIIGTEELIILPITRKEDFLLALNFYEDTLGGRLARFILVLDKYREINYEETIIKGDKGVVEAEGVEEDFKKLSNLIKIEKYLRSNRLPLFINIEILKDADVNERGVRGFINYISKYGKIDIERIKDKIELIIE</sequence>
<dbReference type="GeneID" id="92354544"/>
<proteinExistence type="predicted"/>
<dbReference type="KEGG" id="sjv:SJAV_15870"/>
<reference evidence="1" key="1">
    <citation type="submission" date="2024-03" db="EMBL/GenBank/DDBJ databases">
        <title>Complete genome sequence of Sulfurisphaera javensis strain KD-1.</title>
        <authorList>
            <person name="Sakai H."/>
            <person name="Nur N."/>
            <person name="Suwanto A."/>
            <person name="Kurosawa N."/>
        </authorList>
    </citation>
    <scope>NUCLEOTIDE SEQUENCE</scope>
    <source>
        <strain evidence="1">KD-1</strain>
    </source>
</reference>
<protein>
    <submittedName>
        <fullName evidence="1">Uncharacterized protein</fullName>
    </submittedName>
</protein>
<dbReference type="RefSeq" id="WP_369609221.1">
    <property type="nucleotide sequence ID" value="NZ_AP031322.1"/>
</dbReference>
<name>A0AAT9GS58_9CREN</name>
<dbReference type="EMBL" id="AP031322">
    <property type="protein sequence ID" value="BFH73643.1"/>
    <property type="molecule type" value="Genomic_DNA"/>
</dbReference>
<dbReference type="AlphaFoldDB" id="A0AAT9GS58"/>
<accession>A0AAT9GS58</accession>